<dbReference type="RefSeq" id="WP_097152393.1">
    <property type="nucleotide sequence ID" value="NZ_OBEL01000001.1"/>
</dbReference>
<evidence type="ECO:0000313" key="5">
    <source>
        <dbReference type="EMBL" id="SNZ07633.1"/>
    </source>
</evidence>
<feature type="region of interest" description="Disordered" evidence="3">
    <location>
        <begin position="548"/>
        <end position="567"/>
    </location>
</feature>
<gene>
    <name evidence="5" type="ORF">SAMN06265368_1168</name>
</gene>
<evidence type="ECO:0000259" key="4">
    <source>
        <dbReference type="Pfam" id="PF00501"/>
    </source>
</evidence>
<name>A0A285NFG7_9HYPH</name>
<dbReference type="Pfam" id="PF00501">
    <property type="entry name" value="AMP-binding"/>
    <property type="match status" value="1"/>
</dbReference>
<proteinExistence type="inferred from homology"/>
<dbReference type="InterPro" id="IPR000873">
    <property type="entry name" value="AMP-dep_synth/lig_dom"/>
</dbReference>
<accession>A0A285NFG7</accession>
<evidence type="ECO:0000256" key="3">
    <source>
        <dbReference type="SAM" id="MobiDB-lite"/>
    </source>
</evidence>
<dbReference type="Gene3D" id="3.40.50.12780">
    <property type="entry name" value="N-terminal domain of ligase-like"/>
    <property type="match status" value="1"/>
</dbReference>
<reference evidence="5 6" key="1">
    <citation type="submission" date="2017-09" db="EMBL/GenBank/DDBJ databases">
        <authorList>
            <person name="Ehlers B."/>
            <person name="Leendertz F.H."/>
        </authorList>
    </citation>
    <scope>NUCLEOTIDE SEQUENCE [LARGE SCALE GENOMIC DNA]</scope>
    <source>
        <strain evidence="5 6">DSM 18289</strain>
    </source>
</reference>
<dbReference type="PANTHER" id="PTHR43201:SF5">
    <property type="entry name" value="MEDIUM-CHAIN ACYL-COA LIGASE ACSF2, MITOCHONDRIAL"/>
    <property type="match status" value="1"/>
</dbReference>
<dbReference type="Proteomes" id="UP000219439">
    <property type="component" value="Unassembled WGS sequence"/>
</dbReference>
<protein>
    <submittedName>
        <fullName evidence="5">Acyl-CoA synthetase (AMP-forming)/AMP-acid ligase II</fullName>
    </submittedName>
</protein>
<dbReference type="EMBL" id="OBEL01000001">
    <property type="protein sequence ID" value="SNZ07633.1"/>
    <property type="molecule type" value="Genomic_DNA"/>
</dbReference>
<dbReference type="SUPFAM" id="SSF56801">
    <property type="entry name" value="Acetyl-CoA synthetase-like"/>
    <property type="match status" value="1"/>
</dbReference>
<keyword evidence="2 5" id="KW-0436">Ligase</keyword>
<evidence type="ECO:0000256" key="1">
    <source>
        <dbReference type="ARBA" id="ARBA00006432"/>
    </source>
</evidence>
<feature type="domain" description="AMP-dependent synthetase/ligase" evidence="4">
    <location>
        <begin position="30"/>
        <end position="150"/>
    </location>
</feature>
<keyword evidence="6" id="KW-1185">Reference proteome</keyword>
<dbReference type="GO" id="GO:0006631">
    <property type="term" value="P:fatty acid metabolic process"/>
    <property type="evidence" value="ECO:0007669"/>
    <property type="project" value="TreeGrafter"/>
</dbReference>
<evidence type="ECO:0000313" key="6">
    <source>
        <dbReference type="Proteomes" id="UP000219439"/>
    </source>
</evidence>
<dbReference type="PANTHER" id="PTHR43201">
    <property type="entry name" value="ACYL-COA SYNTHETASE"/>
    <property type="match status" value="1"/>
</dbReference>
<dbReference type="InterPro" id="IPR045851">
    <property type="entry name" value="AMP-bd_C_sf"/>
</dbReference>
<dbReference type="AlphaFoldDB" id="A0A285NFG7"/>
<evidence type="ECO:0000256" key="2">
    <source>
        <dbReference type="ARBA" id="ARBA00022598"/>
    </source>
</evidence>
<dbReference type="InterPro" id="IPR042099">
    <property type="entry name" value="ANL_N_sf"/>
</dbReference>
<sequence>MLLSSQEERDKYRSNGVWQDSRLDQILLSHAQTRPDSLAFIDDPELPTVNGRQPQCLTYLQASKKLLSLCDFLSGMGLKRDTVVAMMLPPGVDGALIVLAASHLGLIIAPLPLTLGETDLLERFEDIGAKAVICTSHYEKDPVGERVRNVAATMFSIRFVFCLGEDVPDGLVDLGPVMDELDDNIEISEEQFVSSGDAADELHNIVWSTANNHPSMPIARNHNQLLSVARHHISQTGLGADECVLMSHHWSGLPGLGASFAAALLQGARLQFHHFQTYQRLESCLAEYGVQHAMIPAHGWEIFHSLLSAQVREQLLSISLIWVRYHTGVEVYRNNETAARLIDVTNFNELALHSQIRREPGQIGSILLGEIASTQTDGSKLVWLESDLFGLEEAKAQFDSSLVGGELCVSGPMVPNLAFPVAGSQDGRILPSNRNGFIHTDIGCRVTEQVEEQIFFVPLGDLSDILPLGALSVQASELDNLYQSCDGIEDAAAFVRPAQYGGNELMVAVVADDTYSLDQLHSELENKSVSAHKIPLGLVHVASIPRQGDGKVHRSGLMNQSDDKKVA</sequence>
<dbReference type="OrthoDB" id="7842397at2"/>
<dbReference type="Gene3D" id="3.30.300.30">
    <property type="match status" value="1"/>
</dbReference>
<comment type="similarity">
    <text evidence="1">Belongs to the ATP-dependent AMP-binding enzyme family.</text>
</comment>
<organism evidence="5 6">
    <name type="scientific">Cohaesibacter gelatinilyticus</name>
    <dbReference type="NCBI Taxonomy" id="372072"/>
    <lineage>
        <taxon>Bacteria</taxon>
        <taxon>Pseudomonadati</taxon>
        <taxon>Pseudomonadota</taxon>
        <taxon>Alphaproteobacteria</taxon>
        <taxon>Hyphomicrobiales</taxon>
        <taxon>Cohaesibacteraceae</taxon>
    </lineage>
</organism>
<dbReference type="GO" id="GO:0031956">
    <property type="term" value="F:medium-chain fatty acid-CoA ligase activity"/>
    <property type="evidence" value="ECO:0007669"/>
    <property type="project" value="TreeGrafter"/>
</dbReference>